<comment type="caution">
    <text evidence="10">The sequence shown here is derived from an EMBL/GenBank/DDBJ whole genome shotgun (WGS) entry which is preliminary data.</text>
</comment>
<dbReference type="Gene3D" id="3.60.110.10">
    <property type="entry name" value="Carbon-nitrogen hydrolase"/>
    <property type="match status" value="1"/>
</dbReference>
<feature type="transmembrane region" description="Helical" evidence="8">
    <location>
        <begin position="140"/>
        <end position="165"/>
    </location>
</feature>
<feature type="transmembrane region" description="Helical" evidence="8">
    <location>
        <begin position="73"/>
        <end position="94"/>
    </location>
</feature>
<evidence type="ECO:0000259" key="9">
    <source>
        <dbReference type="PROSITE" id="PS50263"/>
    </source>
</evidence>
<dbReference type="InterPro" id="IPR004563">
    <property type="entry name" value="Apolipo_AcylTrfase"/>
</dbReference>
<evidence type="ECO:0000256" key="2">
    <source>
        <dbReference type="ARBA" id="ARBA00022475"/>
    </source>
</evidence>
<keyword evidence="3 8" id="KW-0808">Transferase</keyword>
<evidence type="ECO:0000313" key="10">
    <source>
        <dbReference type="EMBL" id="RYP87104.1"/>
    </source>
</evidence>
<keyword evidence="7 8" id="KW-0012">Acyltransferase</keyword>
<feature type="transmembrane region" description="Helical" evidence="8">
    <location>
        <begin position="101"/>
        <end position="120"/>
    </location>
</feature>
<sequence length="553" mass="59274">MPRIALSILCGVALALSFEPYALSPLLPVSVAGFFWCVHGRSLKQGALLGFVFGVVFWHVHIFWMRVVGYDAWLALSLFMTLWFVLLGFSLAAVSRLRWWPAWFAVVWVAIEVVRGAYPMSGFTWGRLAFATVDTPYAGWLPWIGTNGVSLLVALSASGLAWLVLRFLPGLGRPRLTETTADAAAGSPVPDGAVEDAAGKPAGSTAGRAHVGTVAVLAVIVLAAVVPAFVSWHGEDAGTARVAIVQGNVPGDGDNLLAYHQEVTRSHLDLTRELAADVAAGRAERPDFVVWPENATAVDPFRDEELRADIRHTVEDIGVPLLFGGIVDAPDPDEVLNQGIVYDPGTGAGDRYTKRHPVPFGEYIPYREKLGINRNFSQLSQVPRDMLSGTRTSPLRIDGTTVADAICFDVAYDDAIGDQVRGGAEMLTVQTSNAFFIHTGQIEQQFAISRLRALETGRPVVVASVNGRSGFINPDGSVAAAIEPRTRAVLQDVVPLVRGVPPAMWVGPWLGRAAVVVAAGAVLWALLPYRRRRIEPAAAGAGAGRVLERESGA</sequence>
<comment type="catalytic activity">
    <reaction evidence="8">
        <text>N-terminal S-1,2-diacyl-sn-glyceryl-L-cysteinyl-[lipoprotein] + a glycerophospholipid = N-acyl-S-1,2-diacyl-sn-glyceryl-L-cysteinyl-[lipoprotein] + a 2-acyl-sn-glycero-3-phospholipid + H(+)</text>
        <dbReference type="Rhea" id="RHEA:48228"/>
        <dbReference type="Rhea" id="RHEA-COMP:14681"/>
        <dbReference type="Rhea" id="RHEA-COMP:14684"/>
        <dbReference type="ChEBI" id="CHEBI:15378"/>
        <dbReference type="ChEBI" id="CHEBI:136912"/>
        <dbReference type="ChEBI" id="CHEBI:140656"/>
        <dbReference type="ChEBI" id="CHEBI:140657"/>
        <dbReference type="ChEBI" id="CHEBI:140660"/>
        <dbReference type="EC" id="2.3.1.269"/>
    </reaction>
</comment>
<dbReference type="Proteomes" id="UP000295198">
    <property type="component" value="Unassembled WGS sequence"/>
</dbReference>
<evidence type="ECO:0000256" key="1">
    <source>
        <dbReference type="ARBA" id="ARBA00004651"/>
    </source>
</evidence>
<dbReference type="Pfam" id="PF00795">
    <property type="entry name" value="CN_hydrolase"/>
    <property type="match status" value="1"/>
</dbReference>
<feature type="transmembrane region" description="Helical" evidence="8">
    <location>
        <begin position="509"/>
        <end position="527"/>
    </location>
</feature>
<dbReference type="PANTHER" id="PTHR38686:SF1">
    <property type="entry name" value="APOLIPOPROTEIN N-ACYLTRANSFERASE"/>
    <property type="match status" value="1"/>
</dbReference>
<gene>
    <name evidence="8 10" type="primary">lnt</name>
    <name evidence="10" type="ORF">EKO23_07505</name>
</gene>
<dbReference type="CDD" id="cd07571">
    <property type="entry name" value="ALP_N-acyl_transferase"/>
    <property type="match status" value="1"/>
</dbReference>
<dbReference type="PROSITE" id="PS50263">
    <property type="entry name" value="CN_HYDROLASE"/>
    <property type="match status" value="1"/>
</dbReference>
<dbReference type="GO" id="GO:0016410">
    <property type="term" value="F:N-acyltransferase activity"/>
    <property type="evidence" value="ECO:0007669"/>
    <property type="project" value="UniProtKB-UniRule"/>
</dbReference>
<evidence type="ECO:0000256" key="6">
    <source>
        <dbReference type="ARBA" id="ARBA00023136"/>
    </source>
</evidence>
<feature type="transmembrane region" description="Helical" evidence="8">
    <location>
        <begin position="48"/>
        <end position="67"/>
    </location>
</feature>
<comment type="subcellular location">
    <subcellularLocation>
        <location evidence="1 8">Cell membrane</location>
        <topology evidence="1 8">Multi-pass membrane protein</topology>
    </subcellularLocation>
</comment>
<comment type="pathway">
    <text evidence="8">Protein modification; lipoprotein biosynthesis (N-acyl transfer).</text>
</comment>
<dbReference type="EC" id="2.3.1.269" evidence="8"/>
<keyword evidence="5 8" id="KW-1133">Transmembrane helix</keyword>
<dbReference type="EMBL" id="SDKM01000008">
    <property type="protein sequence ID" value="RYP87104.1"/>
    <property type="molecule type" value="Genomic_DNA"/>
</dbReference>
<dbReference type="HAMAP" id="MF_01148">
    <property type="entry name" value="Lnt"/>
    <property type="match status" value="1"/>
</dbReference>
<keyword evidence="6 8" id="KW-0472">Membrane</keyword>
<evidence type="ECO:0000313" key="11">
    <source>
        <dbReference type="Proteomes" id="UP000295198"/>
    </source>
</evidence>
<dbReference type="InterPro" id="IPR003010">
    <property type="entry name" value="C-N_Hydrolase"/>
</dbReference>
<dbReference type="SUPFAM" id="SSF56317">
    <property type="entry name" value="Carbon-nitrogen hydrolase"/>
    <property type="match status" value="1"/>
</dbReference>
<keyword evidence="10" id="KW-0449">Lipoprotein</keyword>
<evidence type="ECO:0000256" key="7">
    <source>
        <dbReference type="ARBA" id="ARBA00023315"/>
    </source>
</evidence>
<dbReference type="AlphaFoldDB" id="A0A4Q4ZIB9"/>
<dbReference type="RefSeq" id="WP_134715766.1">
    <property type="nucleotide sequence ID" value="NZ_SDKM01000008.1"/>
</dbReference>
<dbReference type="UniPathway" id="UPA00666"/>
<dbReference type="GO" id="GO:0042158">
    <property type="term" value="P:lipoprotein biosynthetic process"/>
    <property type="evidence" value="ECO:0007669"/>
    <property type="project" value="UniProtKB-UniRule"/>
</dbReference>
<proteinExistence type="inferred from homology"/>
<dbReference type="Pfam" id="PF20154">
    <property type="entry name" value="LNT_N"/>
    <property type="match status" value="1"/>
</dbReference>
<comment type="similarity">
    <text evidence="8">Belongs to the CN hydrolase family. Apolipoprotein N-acyltransferase subfamily.</text>
</comment>
<evidence type="ECO:0000256" key="4">
    <source>
        <dbReference type="ARBA" id="ARBA00022692"/>
    </source>
</evidence>
<name>A0A4Q4ZIB9_9ACTN</name>
<dbReference type="PANTHER" id="PTHR38686">
    <property type="entry name" value="APOLIPOPROTEIN N-ACYLTRANSFERASE"/>
    <property type="match status" value="1"/>
</dbReference>
<evidence type="ECO:0000256" key="8">
    <source>
        <dbReference type="HAMAP-Rule" id="MF_01148"/>
    </source>
</evidence>
<reference evidence="10 11" key="1">
    <citation type="submission" date="2019-01" db="EMBL/GenBank/DDBJ databases">
        <title>Nocardioides guangzhouensis sp. nov., an actinobacterium isolated from soil.</title>
        <authorList>
            <person name="Fu Y."/>
            <person name="Cai Y."/>
            <person name="Lin Z."/>
            <person name="Chen P."/>
        </authorList>
    </citation>
    <scope>NUCLEOTIDE SEQUENCE [LARGE SCALE GENOMIC DNA]</scope>
    <source>
        <strain evidence="10 11">130</strain>
    </source>
</reference>
<dbReference type="InterPro" id="IPR045378">
    <property type="entry name" value="LNT_N"/>
</dbReference>
<feature type="transmembrane region" description="Helical" evidence="8">
    <location>
        <begin position="209"/>
        <end position="232"/>
    </location>
</feature>
<keyword evidence="2 8" id="KW-1003">Cell membrane</keyword>
<evidence type="ECO:0000256" key="5">
    <source>
        <dbReference type="ARBA" id="ARBA00022989"/>
    </source>
</evidence>
<keyword evidence="11" id="KW-1185">Reference proteome</keyword>
<feature type="domain" description="CN hydrolase" evidence="9">
    <location>
        <begin position="240"/>
        <end position="496"/>
    </location>
</feature>
<dbReference type="NCBIfam" id="TIGR00546">
    <property type="entry name" value="lnt"/>
    <property type="match status" value="1"/>
</dbReference>
<evidence type="ECO:0000256" key="3">
    <source>
        <dbReference type="ARBA" id="ARBA00022679"/>
    </source>
</evidence>
<accession>A0A4Q4ZIB9</accession>
<dbReference type="OrthoDB" id="9804277at2"/>
<dbReference type="GO" id="GO:0005886">
    <property type="term" value="C:plasma membrane"/>
    <property type="evidence" value="ECO:0007669"/>
    <property type="project" value="UniProtKB-SubCell"/>
</dbReference>
<feature type="transmembrane region" description="Helical" evidence="8">
    <location>
        <begin position="25"/>
        <end position="41"/>
    </location>
</feature>
<protein>
    <recommendedName>
        <fullName evidence="8">Apolipoprotein N-acyltransferase</fullName>
        <shortName evidence="8">ALP N-acyltransferase</shortName>
        <ecNumber evidence="8">2.3.1.269</ecNumber>
    </recommendedName>
</protein>
<keyword evidence="4 8" id="KW-0812">Transmembrane</keyword>
<dbReference type="InterPro" id="IPR036526">
    <property type="entry name" value="C-N_Hydrolase_sf"/>
</dbReference>
<comment type="function">
    <text evidence="8">Catalyzes the phospholipid dependent N-acylation of the N-terminal cysteine of apolipoprotein, the last step in lipoprotein maturation.</text>
</comment>
<organism evidence="10 11">
    <name type="scientific">Nocardioides guangzhouensis</name>
    <dbReference type="NCBI Taxonomy" id="2497878"/>
    <lineage>
        <taxon>Bacteria</taxon>
        <taxon>Bacillati</taxon>
        <taxon>Actinomycetota</taxon>
        <taxon>Actinomycetes</taxon>
        <taxon>Propionibacteriales</taxon>
        <taxon>Nocardioidaceae</taxon>
        <taxon>Nocardioides</taxon>
    </lineage>
</organism>